<organism evidence="1">
    <name type="scientific">marine metagenome</name>
    <dbReference type="NCBI Taxonomy" id="408172"/>
    <lineage>
        <taxon>unclassified sequences</taxon>
        <taxon>metagenomes</taxon>
        <taxon>ecological metagenomes</taxon>
    </lineage>
</organism>
<sequence length="36" mass="4262">NLAQSPHQNHRIEVIEGILNIKCQTILKEFFQSKRQ</sequence>
<evidence type="ECO:0000313" key="1">
    <source>
        <dbReference type="EMBL" id="SVD15728.1"/>
    </source>
</evidence>
<accession>A0A382T2U2</accession>
<proteinExistence type="predicted"/>
<dbReference type="EMBL" id="UINC01133042">
    <property type="protein sequence ID" value="SVD15728.1"/>
    <property type="molecule type" value="Genomic_DNA"/>
</dbReference>
<protein>
    <recommendedName>
        <fullName evidence="2">CMP/dCMP-type deaminase domain-containing protein</fullName>
    </recommendedName>
</protein>
<feature type="non-terminal residue" evidence="1">
    <location>
        <position position="1"/>
    </location>
</feature>
<evidence type="ECO:0008006" key="2">
    <source>
        <dbReference type="Google" id="ProtNLM"/>
    </source>
</evidence>
<reference evidence="1" key="1">
    <citation type="submission" date="2018-05" db="EMBL/GenBank/DDBJ databases">
        <authorList>
            <person name="Lanie J.A."/>
            <person name="Ng W.-L."/>
            <person name="Kazmierczak K.M."/>
            <person name="Andrzejewski T.M."/>
            <person name="Davidsen T.M."/>
            <person name="Wayne K.J."/>
            <person name="Tettelin H."/>
            <person name="Glass J.I."/>
            <person name="Rusch D."/>
            <person name="Podicherti R."/>
            <person name="Tsui H.-C.T."/>
            <person name="Winkler M.E."/>
        </authorList>
    </citation>
    <scope>NUCLEOTIDE SEQUENCE</scope>
</reference>
<gene>
    <name evidence="1" type="ORF">METZ01_LOCUS368582</name>
</gene>
<dbReference type="AlphaFoldDB" id="A0A382T2U2"/>
<name>A0A382T2U2_9ZZZZ</name>